<dbReference type="OrthoDB" id="134475at2"/>
<dbReference type="Gene3D" id="2.60.40.10">
    <property type="entry name" value="Immunoglobulins"/>
    <property type="match status" value="2"/>
</dbReference>
<dbReference type="InterPro" id="IPR033764">
    <property type="entry name" value="Sdr_B"/>
</dbReference>
<dbReference type="PANTHER" id="PTHR23303">
    <property type="entry name" value="CARBOXYPEPTIDASE REGULATORY REGION-CONTAINING"/>
    <property type="match status" value="1"/>
</dbReference>
<evidence type="ECO:0000256" key="1">
    <source>
        <dbReference type="ARBA" id="ARBA00004613"/>
    </source>
</evidence>
<dbReference type="InterPro" id="IPR013783">
    <property type="entry name" value="Ig-like_fold"/>
</dbReference>
<dbReference type="GO" id="GO:0005975">
    <property type="term" value="P:carbohydrate metabolic process"/>
    <property type="evidence" value="ECO:0007669"/>
    <property type="project" value="UniProtKB-ARBA"/>
</dbReference>
<comment type="caution">
    <text evidence="5">The sequence shown here is derived from an EMBL/GenBank/DDBJ whole genome shotgun (WGS) entry which is preliminary data.</text>
</comment>
<name>A0A3P3VSN8_9MICO</name>
<dbReference type="RefSeq" id="WP_124973709.1">
    <property type="nucleotide sequence ID" value="NZ_RQVS01000018.1"/>
</dbReference>
<evidence type="ECO:0000256" key="2">
    <source>
        <dbReference type="ARBA" id="ARBA00022525"/>
    </source>
</evidence>
<evidence type="ECO:0000313" key="5">
    <source>
        <dbReference type="EMBL" id="RRJ85765.1"/>
    </source>
</evidence>
<evidence type="ECO:0000259" key="4">
    <source>
        <dbReference type="Pfam" id="PF17210"/>
    </source>
</evidence>
<dbReference type="SUPFAM" id="SSF117074">
    <property type="entry name" value="Hypothetical protein PA1324"/>
    <property type="match status" value="2"/>
</dbReference>
<accession>A0A3P3VSN8</accession>
<dbReference type="Pfam" id="PF17210">
    <property type="entry name" value="SdrD_B"/>
    <property type="match status" value="2"/>
</dbReference>
<keyword evidence="2" id="KW-0964">Secreted</keyword>
<keyword evidence="3" id="KW-0732">Signal</keyword>
<reference evidence="5 6" key="1">
    <citation type="submission" date="2018-11" db="EMBL/GenBank/DDBJ databases">
        <title>YIM 102482-1 draft genome.</title>
        <authorList>
            <person name="Li G."/>
            <person name="Jiang Y."/>
        </authorList>
    </citation>
    <scope>NUCLEOTIDE SEQUENCE [LARGE SCALE GENOMIC DNA]</scope>
    <source>
        <strain evidence="5 6">YIM 102482-1</strain>
    </source>
</reference>
<dbReference type="AlphaFoldDB" id="A0A3P3VSN8"/>
<dbReference type="EMBL" id="RQVS01000018">
    <property type="protein sequence ID" value="RRJ85765.1"/>
    <property type="molecule type" value="Genomic_DNA"/>
</dbReference>
<dbReference type="Proteomes" id="UP000274391">
    <property type="component" value="Unassembled WGS sequence"/>
</dbReference>
<dbReference type="GO" id="GO:0005576">
    <property type="term" value="C:extracellular region"/>
    <property type="evidence" value="ECO:0007669"/>
    <property type="project" value="UniProtKB-SubCell"/>
</dbReference>
<keyword evidence="6" id="KW-1185">Reference proteome</keyword>
<feature type="domain" description="SD-repeat containing protein B" evidence="4">
    <location>
        <begin position="835"/>
        <end position="941"/>
    </location>
</feature>
<proteinExistence type="predicted"/>
<gene>
    <name evidence="5" type="ORF">EG850_11755</name>
</gene>
<organism evidence="5 6">
    <name type="scientific">Gulosibacter macacae</name>
    <dbReference type="NCBI Taxonomy" id="2488791"/>
    <lineage>
        <taxon>Bacteria</taxon>
        <taxon>Bacillati</taxon>
        <taxon>Actinomycetota</taxon>
        <taxon>Actinomycetes</taxon>
        <taxon>Micrococcales</taxon>
        <taxon>Microbacteriaceae</taxon>
        <taxon>Gulosibacter</taxon>
    </lineage>
</organism>
<dbReference type="InterPro" id="IPR051417">
    <property type="entry name" value="SDr/BOS_complex"/>
</dbReference>
<evidence type="ECO:0000256" key="3">
    <source>
        <dbReference type="ARBA" id="ARBA00022729"/>
    </source>
</evidence>
<evidence type="ECO:0000313" key="6">
    <source>
        <dbReference type="Proteomes" id="UP000274391"/>
    </source>
</evidence>
<dbReference type="PANTHER" id="PTHR23303:SF15">
    <property type="entry name" value="COLOSSIN-A"/>
    <property type="match status" value="1"/>
</dbReference>
<sequence>MRDSGSISCEQPGGPGTPANITISGADWSLYTAPTHAYRPDNTAIPDGTAYAVSAWVTIEIPVAAIRDLGTTTSGVSTLKQHNVYTDFQATGLDGTQQAPDIDDRNNYINTTPSISRPGSFNKTFVGLPGEPNNTPRATFVPTDASLYEGLPGATTQRSGNIPVGGGQTVISMLELVGPTLANSTPGTALVCDAWDNTKLQLHAGDYPANTQTQAQRLPSNGAAVWLSGYRFTDAPTYTVQYSGDATAPGAGEGSTCSTGTWYDDPAAVPGNDHELAAQGIYSAVHHVRIHTTMEQPLPSASSYTYHFFSVALRAVPGQAEGTILPNWATNVFNWGNELSLEDMLKLPNTGSTYNPDAHTGAQGDRLIFTPAYVRVSKQVSVEGSDYTALKGATAGDSVTWRIRPVLSSAATATGVLAQPVFIEECLPPGVIFESASVSPILAQPAPAPADAELKCDAGTYLRFNIGEYAPNSAIPDLLIKTHVSAVALPGTYTNTVAAQTDPTDPTPLAARTGTAQIQVTQIAGVKLDKQPLTPVVQVNPEGNGTLEANVWQFDFVNMDAPESISNPDVIDVLPVKPGIHGSAFDGTMTFDKVDVTVGAAETTVLYTSAATVSSNPNDATNSASGIAWCDAPAGGNLVIGTGDCPAVASDVTALRFQWAGDFVSGDAIQAKISMFGEGNTAGDSYTNVIEGRADGLTFNVGPVPATEIVVSSSLGDYVWFDANENGLQDDDEVPLPNFPVTLTGTDDLGNAVTKTMNTDAGGHYLFEGLRAGTYTVSFADGLQPGWSFTIQGDGSNPTKDSDGDPATGITGEVALPQGTANLDVDPGVFIPRGMIGDYVWEDVNRDGIQGDDETPIEGFKVTLSGTDLFGNPVTAETTTNADGYYEFTELLPGTYTVTFDPASIPTGMEFTQQGAGDDPALDSNGDPTTGVAAEITLAAGE</sequence>
<comment type="subcellular location">
    <subcellularLocation>
        <location evidence="1">Secreted</location>
    </subcellularLocation>
</comment>
<protein>
    <recommendedName>
        <fullName evidence="4">SD-repeat containing protein B domain-containing protein</fullName>
    </recommendedName>
</protein>
<feature type="domain" description="SD-repeat containing protein B" evidence="4">
    <location>
        <begin position="714"/>
        <end position="828"/>
    </location>
</feature>